<reference evidence="1" key="1">
    <citation type="submission" date="2020-11" db="EMBL/GenBank/DDBJ databases">
        <authorList>
            <consortium name="DOE Joint Genome Institute"/>
            <person name="Ahrendt S."/>
            <person name="Riley R."/>
            <person name="Andreopoulos W."/>
            <person name="LaButti K."/>
            <person name="Pangilinan J."/>
            <person name="Ruiz-duenas F.J."/>
            <person name="Barrasa J.M."/>
            <person name="Sanchez-Garcia M."/>
            <person name="Camarero S."/>
            <person name="Miyauchi S."/>
            <person name="Serrano A."/>
            <person name="Linde D."/>
            <person name="Babiker R."/>
            <person name="Drula E."/>
            <person name="Ayuso-Fernandez I."/>
            <person name="Pacheco R."/>
            <person name="Padilla G."/>
            <person name="Ferreira P."/>
            <person name="Barriuso J."/>
            <person name="Kellner H."/>
            <person name="Castanera R."/>
            <person name="Alfaro M."/>
            <person name="Ramirez L."/>
            <person name="Pisabarro A.G."/>
            <person name="Kuo A."/>
            <person name="Tritt A."/>
            <person name="Lipzen A."/>
            <person name="He G."/>
            <person name="Yan M."/>
            <person name="Ng V."/>
            <person name="Cullen D."/>
            <person name="Martin F."/>
            <person name="Rosso M.-N."/>
            <person name="Henrissat B."/>
            <person name="Hibbett D."/>
            <person name="Martinez A.T."/>
            <person name="Grigoriev I.V."/>
        </authorList>
    </citation>
    <scope>NUCLEOTIDE SEQUENCE</scope>
    <source>
        <strain evidence="1">AH 44721</strain>
    </source>
</reference>
<dbReference type="Proteomes" id="UP000724874">
    <property type="component" value="Unassembled WGS sequence"/>
</dbReference>
<evidence type="ECO:0000313" key="1">
    <source>
        <dbReference type="EMBL" id="KAF8890808.1"/>
    </source>
</evidence>
<sequence>MGSLASTLASEESKEADYVPHPTDVFTLANKIIDDAQYWSVVSCSAKPGWTIAQNHGPRCCLVTPRLDSLILEESFKVRMVRFVIASHDQGWASENSFPTQYMGSWTWFEAGIVRSPEGDENPEDEESRILRINELLKSQGSESGPDRTMVKNPEKDSYVWHIQRNILVWTDSDLEEEVDEREFMDMTGAGRGKDSIVVIARARFPGWTNDIASVEVKISYSV</sequence>
<organism evidence="1 2">
    <name type="scientific">Gymnopilus junonius</name>
    <name type="common">Spectacular rustgill mushroom</name>
    <name type="synonym">Gymnopilus spectabilis subsp. junonius</name>
    <dbReference type="NCBI Taxonomy" id="109634"/>
    <lineage>
        <taxon>Eukaryota</taxon>
        <taxon>Fungi</taxon>
        <taxon>Dikarya</taxon>
        <taxon>Basidiomycota</taxon>
        <taxon>Agaricomycotina</taxon>
        <taxon>Agaricomycetes</taxon>
        <taxon>Agaricomycetidae</taxon>
        <taxon>Agaricales</taxon>
        <taxon>Agaricineae</taxon>
        <taxon>Hymenogastraceae</taxon>
        <taxon>Gymnopilus</taxon>
    </lineage>
</organism>
<accession>A0A9P5NGZ4</accession>
<proteinExistence type="predicted"/>
<protein>
    <submittedName>
        <fullName evidence="1">Uncharacterized protein</fullName>
    </submittedName>
</protein>
<gene>
    <name evidence="1" type="ORF">CPB84DRAFT_1784583</name>
</gene>
<comment type="caution">
    <text evidence="1">The sequence shown here is derived from an EMBL/GenBank/DDBJ whole genome shotgun (WGS) entry which is preliminary data.</text>
</comment>
<dbReference type="AlphaFoldDB" id="A0A9P5NGZ4"/>
<dbReference type="OrthoDB" id="66095at2759"/>
<dbReference type="EMBL" id="JADNYJ010000074">
    <property type="protein sequence ID" value="KAF8890808.1"/>
    <property type="molecule type" value="Genomic_DNA"/>
</dbReference>
<keyword evidence="2" id="KW-1185">Reference proteome</keyword>
<name>A0A9P5NGZ4_GYMJU</name>
<evidence type="ECO:0000313" key="2">
    <source>
        <dbReference type="Proteomes" id="UP000724874"/>
    </source>
</evidence>